<name>A0A2R5ES38_9BACL</name>
<comment type="caution">
    <text evidence="1">The sequence shown here is derived from an EMBL/GenBank/DDBJ whole genome shotgun (WGS) entry which is preliminary data.</text>
</comment>
<proteinExistence type="predicted"/>
<dbReference type="SUPFAM" id="SSF55729">
    <property type="entry name" value="Acyl-CoA N-acyltransferases (Nat)"/>
    <property type="match status" value="1"/>
</dbReference>
<dbReference type="AlphaFoldDB" id="A0A2R5ES38"/>
<keyword evidence="2" id="KW-1185">Reference proteome</keyword>
<sequence>MMNPDERVLALVQSEMDYMSDRMTAMLEQPGNPMGVEMLRLDNAIAYFSRSMPWPLFNHVKGRLSPDDVEKVISFYEERDRQPELQIAPSLYEADTLKLLAKRGFYQSGFHVSMYKDSFKESDARLPDDKIEVRELSDDEWSTYGDIHCLGTGLSITGRDHVADNNRLLHDRPGWHYRLGLVDGRAASVGVMFVMNGMASFTFAATLPEERAKGLHTAILRDRLLLARQLGCRLVVAQCAYGSASHRNMERVGMRIGMTRSTWSKL</sequence>
<protein>
    <submittedName>
        <fullName evidence="1">GNAT family N-acetyltransferase</fullName>
    </submittedName>
</protein>
<dbReference type="Gene3D" id="3.40.630.30">
    <property type="match status" value="1"/>
</dbReference>
<dbReference type="GO" id="GO:0016740">
    <property type="term" value="F:transferase activity"/>
    <property type="evidence" value="ECO:0007669"/>
    <property type="project" value="UniProtKB-KW"/>
</dbReference>
<evidence type="ECO:0000313" key="2">
    <source>
        <dbReference type="Proteomes" id="UP000245202"/>
    </source>
</evidence>
<dbReference type="EMBL" id="BDQX01000230">
    <property type="protein sequence ID" value="GBG09377.1"/>
    <property type="molecule type" value="Genomic_DNA"/>
</dbReference>
<organism evidence="1 2">
    <name type="scientific">Paenibacillus agaridevorans</name>
    <dbReference type="NCBI Taxonomy" id="171404"/>
    <lineage>
        <taxon>Bacteria</taxon>
        <taxon>Bacillati</taxon>
        <taxon>Bacillota</taxon>
        <taxon>Bacilli</taxon>
        <taxon>Bacillales</taxon>
        <taxon>Paenibacillaceae</taxon>
        <taxon>Paenibacillus</taxon>
    </lineage>
</organism>
<evidence type="ECO:0000313" key="1">
    <source>
        <dbReference type="EMBL" id="GBG09377.1"/>
    </source>
</evidence>
<dbReference type="InterPro" id="IPR016181">
    <property type="entry name" value="Acyl_CoA_acyltransferase"/>
</dbReference>
<keyword evidence="1" id="KW-0808">Transferase</keyword>
<reference evidence="1 2" key="1">
    <citation type="submission" date="2017-08" db="EMBL/GenBank/DDBJ databases">
        <title>Substantial Increase in Enzyme Production by Combined Drug-Resistance Mutations in Paenibacillus agaridevorans.</title>
        <authorList>
            <person name="Tanaka Y."/>
            <person name="Funane K."/>
            <person name="Hosaka T."/>
            <person name="Shiwa Y."/>
            <person name="Fujita N."/>
            <person name="Miyazaki T."/>
            <person name="Yoshikawa H."/>
            <person name="Murakami K."/>
            <person name="Kasahara K."/>
            <person name="Inaoka T."/>
            <person name="Hiraga Y."/>
            <person name="Ochi K."/>
        </authorList>
    </citation>
    <scope>NUCLEOTIDE SEQUENCE [LARGE SCALE GENOMIC DNA]</scope>
    <source>
        <strain evidence="1 2">T-3040</strain>
    </source>
</reference>
<gene>
    <name evidence="1" type="ORF">PAT3040_04021</name>
</gene>
<accession>A0A2R5ES38</accession>
<dbReference type="Proteomes" id="UP000245202">
    <property type="component" value="Unassembled WGS sequence"/>
</dbReference>